<comment type="caution">
    <text evidence="2">The sequence shown here is derived from an EMBL/GenBank/DDBJ whole genome shotgun (WGS) entry which is preliminary data.</text>
</comment>
<sequence length="74" mass="7985">MLVRTRPFLPPPPLGAGGPGPDTKPATCCFSILLAHLVRDGVALVIKSYVPYRYAKGYIRNAQAKTTDATSERV</sequence>
<evidence type="ECO:0000313" key="2">
    <source>
        <dbReference type="EMBL" id="KAK2741933.1"/>
    </source>
</evidence>
<organism evidence="2 3">
    <name type="scientific">Colletotrichum kahawae</name>
    <name type="common">Coffee berry disease fungus</name>
    <dbReference type="NCBI Taxonomy" id="34407"/>
    <lineage>
        <taxon>Eukaryota</taxon>
        <taxon>Fungi</taxon>
        <taxon>Dikarya</taxon>
        <taxon>Ascomycota</taxon>
        <taxon>Pezizomycotina</taxon>
        <taxon>Sordariomycetes</taxon>
        <taxon>Hypocreomycetidae</taxon>
        <taxon>Glomerellales</taxon>
        <taxon>Glomerellaceae</taxon>
        <taxon>Colletotrichum</taxon>
        <taxon>Colletotrichum gloeosporioides species complex</taxon>
    </lineage>
</organism>
<name>A0AAD9Y808_COLKA</name>
<evidence type="ECO:0000313" key="3">
    <source>
        <dbReference type="Proteomes" id="UP001281614"/>
    </source>
</evidence>
<dbReference type="Proteomes" id="UP001281614">
    <property type="component" value="Unassembled WGS sequence"/>
</dbReference>
<dbReference type="EMBL" id="VYYT01000333">
    <property type="protein sequence ID" value="KAK2741933.1"/>
    <property type="molecule type" value="Genomic_DNA"/>
</dbReference>
<evidence type="ECO:0000256" key="1">
    <source>
        <dbReference type="SAM" id="MobiDB-lite"/>
    </source>
</evidence>
<keyword evidence="3" id="KW-1185">Reference proteome</keyword>
<accession>A0AAD9Y808</accession>
<feature type="region of interest" description="Disordered" evidence="1">
    <location>
        <begin position="1"/>
        <end position="20"/>
    </location>
</feature>
<proteinExistence type="predicted"/>
<gene>
    <name evidence="2" type="ORF">CKAH01_01360</name>
</gene>
<protein>
    <submittedName>
        <fullName evidence="2">Uncharacterized protein</fullName>
    </submittedName>
</protein>
<dbReference type="AlphaFoldDB" id="A0AAD9Y808"/>
<reference evidence="2" key="1">
    <citation type="submission" date="2023-02" db="EMBL/GenBank/DDBJ databases">
        <title>Colletotrichum kahawae CIFC_Que2 genome sequencing and assembly.</title>
        <authorList>
            <person name="Baroncelli R."/>
        </authorList>
    </citation>
    <scope>NUCLEOTIDE SEQUENCE</scope>
    <source>
        <strain evidence="2">CIFC_Que2</strain>
    </source>
</reference>